<feature type="domain" description="FYVE-type" evidence="6">
    <location>
        <begin position="483"/>
        <end position="544"/>
    </location>
</feature>
<dbReference type="PANTHER" id="PTHR13510:SF44">
    <property type="entry name" value="RABENOSYN-5"/>
    <property type="match status" value="1"/>
</dbReference>
<evidence type="ECO:0000256" key="3">
    <source>
        <dbReference type="ARBA" id="ARBA00022833"/>
    </source>
</evidence>
<comment type="caution">
    <text evidence="7">The sequence shown here is derived from an EMBL/GenBank/DDBJ whole genome shotgun (WGS) entry which is preliminary data.</text>
</comment>
<accession>A0AAD5LKT4</accession>
<dbReference type="InterPro" id="IPR000306">
    <property type="entry name" value="Znf_FYVE"/>
</dbReference>
<evidence type="ECO:0000256" key="5">
    <source>
        <dbReference type="SAM" id="MobiDB-lite"/>
    </source>
</evidence>
<feature type="compositionally biased region" description="Acidic residues" evidence="5">
    <location>
        <begin position="89"/>
        <end position="106"/>
    </location>
</feature>
<gene>
    <name evidence="7" type="ORF">P43SY_001468</name>
</gene>
<evidence type="ECO:0000313" key="7">
    <source>
        <dbReference type="EMBL" id="KAJ0404348.1"/>
    </source>
</evidence>
<dbReference type="SMART" id="SM00064">
    <property type="entry name" value="FYVE"/>
    <property type="match status" value="1"/>
</dbReference>
<dbReference type="AlphaFoldDB" id="A0AAD5LKT4"/>
<dbReference type="Gene3D" id="3.30.530.20">
    <property type="match status" value="1"/>
</dbReference>
<dbReference type="GO" id="GO:0008270">
    <property type="term" value="F:zinc ion binding"/>
    <property type="evidence" value="ECO:0007669"/>
    <property type="project" value="UniProtKB-KW"/>
</dbReference>
<evidence type="ECO:0000256" key="1">
    <source>
        <dbReference type="ARBA" id="ARBA00022723"/>
    </source>
</evidence>
<keyword evidence="8" id="KW-1185">Reference proteome</keyword>
<feature type="compositionally biased region" description="Pro residues" evidence="5">
    <location>
        <begin position="162"/>
        <end position="174"/>
    </location>
</feature>
<name>A0AAD5LKT4_PYTIN</name>
<keyword evidence="3" id="KW-0862">Zinc</keyword>
<proteinExistence type="predicted"/>
<evidence type="ECO:0000256" key="4">
    <source>
        <dbReference type="PROSITE-ProRule" id="PRU00091"/>
    </source>
</evidence>
<feature type="compositionally biased region" description="Basic residues" evidence="5">
    <location>
        <begin position="180"/>
        <end position="192"/>
    </location>
</feature>
<dbReference type="CDD" id="cd00065">
    <property type="entry name" value="FYVE_like_SF"/>
    <property type="match status" value="1"/>
</dbReference>
<dbReference type="InterPro" id="IPR052727">
    <property type="entry name" value="Rab4/Rab5_effector"/>
</dbReference>
<feature type="region of interest" description="Disordered" evidence="5">
    <location>
        <begin position="148"/>
        <end position="206"/>
    </location>
</feature>
<dbReference type="Pfam" id="PF01363">
    <property type="entry name" value="FYVE"/>
    <property type="match status" value="1"/>
</dbReference>
<feature type="region of interest" description="Disordered" evidence="5">
    <location>
        <begin position="234"/>
        <end position="263"/>
    </location>
</feature>
<dbReference type="InterPro" id="IPR011011">
    <property type="entry name" value="Znf_FYVE_PHD"/>
</dbReference>
<dbReference type="PROSITE" id="PS50178">
    <property type="entry name" value="ZF_FYVE"/>
    <property type="match status" value="1"/>
</dbReference>
<sequence length="579" mass="64923">MTSIESPPMARPQEQMQQQRRNRVLRSASVCSANLRGFVRRFTGPREHAAASQSAVDDEELRPRDMAADDHDERVSKPTDSPSKRCDLPTEEEEEEEEEETADCEMEPSPPPSTSKRKKQVTILEDAQLSDQLALRRHSHDEVSLLLARPSAEQPAQETRPPARPRQPSEPLPLPVQARAARRSRRSQHTHTHTQASTPRSLELSAEQKRGCFQHIKRRHSVAMAFASVGAVNTSAARENDQQHHHHNSSSRRDHSVVDGSDAGNGSTALLWEPFKSKQGVEVFRSQRSRCEVRGVTRVTASVKNVMALLAADDSSESFAHAQGVLLGRDQVIEARVLASCVPRGASRFFHCGLKYIAMKNPFGTPPLDLVFLDYTDVTTTPDGKLLGYRILESIRVPECRPVPQFVRASLRCEVYVVRETETPGVVEVTFASHLDPKSKYATGKRTTWLDQTIGRLANLRRYAEQTTFSHRVLLDRRDLAQAPTRSACFICDASFGMLQWRRRHNCRLCGDVCCGRCSHKVPVLVGDETTRVRVCLSCMLESRQQQQEPDALVDGAGRDGRRRNSIGNKTFIVYEDNA</sequence>
<dbReference type="Gene3D" id="3.30.40.10">
    <property type="entry name" value="Zinc/RING finger domain, C3HC4 (zinc finger)"/>
    <property type="match status" value="1"/>
</dbReference>
<dbReference type="InterPro" id="IPR013083">
    <property type="entry name" value="Znf_RING/FYVE/PHD"/>
</dbReference>
<dbReference type="InterPro" id="IPR023393">
    <property type="entry name" value="START-like_dom_sf"/>
</dbReference>
<dbReference type="SUPFAM" id="SSF57903">
    <property type="entry name" value="FYVE/PHD zinc finger"/>
    <property type="match status" value="1"/>
</dbReference>
<evidence type="ECO:0000313" key="8">
    <source>
        <dbReference type="Proteomes" id="UP001209570"/>
    </source>
</evidence>
<evidence type="ECO:0000256" key="2">
    <source>
        <dbReference type="ARBA" id="ARBA00022771"/>
    </source>
</evidence>
<feature type="compositionally biased region" description="Basic and acidic residues" evidence="5">
    <location>
        <begin position="61"/>
        <end position="88"/>
    </location>
</feature>
<dbReference type="PANTHER" id="PTHR13510">
    <property type="entry name" value="FYVE-FINGER-CONTAINING RAB5 EFFECTOR PROTEIN RABENOSYN-5-RELATED"/>
    <property type="match status" value="1"/>
</dbReference>
<dbReference type="InterPro" id="IPR017455">
    <property type="entry name" value="Znf_FYVE-rel"/>
</dbReference>
<keyword evidence="2 4" id="KW-0863">Zinc-finger</keyword>
<protein>
    <recommendedName>
        <fullName evidence="6">FYVE-type domain-containing protein</fullName>
    </recommendedName>
</protein>
<dbReference type="EMBL" id="JAKCXM010000064">
    <property type="protein sequence ID" value="KAJ0404348.1"/>
    <property type="molecule type" value="Genomic_DNA"/>
</dbReference>
<organism evidence="7 8">
    <name type="scientific">Pythium insidiosum</name>
    <name type="common">Pythiosis disease agent</name>
    <dbReference type="NCBI Taxonomy" id="114742"/>
    <lineage>
        <taxon>Eukaryota</taxon>
        <taxon>Sar</taxon>
        <taxon>Stramenopiles</taxon>
        <taxon>Oomycota</taxon>
        <taxon>Peronosporomycetes</taxon>
        <taxon>Pythiales</taxon>
        <taxon>Pythiaceae</taxon>
        <taxon>Pythium</taxon>
    </lineage>
</organism>
<keyword evidence="1" id="KW-0479">Metal-binding</keyword>
<dbReference type="SUPFAM" id="SSF55961">
    <property type="entry name" value="Bet v1-like"/>
    <property type="match status" value="1"/>
</dbReference>
<reference evidence="7" key="1">
    <citation type="submission" date="2021-12" db="EMBL/GenBank/DDBJ databases">
        <title>Prjna785345.</title>
        <authorList>
            <person name="Rujirawat T."/>
            <person name="Krajaejun T."/>
        </authorList>
    </citation>
    <scope>NUCLEOTIDE SEQUENCE</scope>
    <source>
        <strain evidence="7">Pi057C3</strain>
    </source>
</reference>
<evidence type="ECO:0000259" key="6">
    <source>
        <dbReference type="PROSITE" id="PS50178"/>
    </source>
</evidence>
<dbReference type="Proteomes" id="UP001209570">
    <property type="component" value="Unassembled WGS sequence"/>
</dbReference>
<feature type="region of interest" description="Disordered" evidence="5">
    <location>
        <begin position="1"/>
        <end position="121"/>
    </location>
</feature>